<organism evidence="2 3">
    <name type="scientific">Candidatus Eisenbergiella stercorigallinarum</name>
    <dbReference type="NCBI Taxonomy" id="2838557"/>
    <lineage>
        <taxon>Bacteria</taxon>
        <taxon>Bacillati</taxon>
        <taxon>Bacillota</taxon>
        <taxon>Clostridia</taxon>
        <taxon>Lachnospirales</taxon>
        <taxon>Lachnospiraceae</taxon>
        <taxon>Eisenbergiella</taxon>
    </lineage>
</organism>
<evidence type="ECO:0000313" key="3">
    <source>
        <dbReference type="Proteomes" id="UP000823851"/>
    </source>
</evidence>
<feature type="transmembrane region" description="Helical" evidence="1">
    <location>
        <begin position="12"/>
        <end position="34"/>
    </location>
</feature>
<evidence type="ECO:0000256" key="1">
    <source>
        <dbReference type="SAM" id="Phobius"/>
    </source>
</evidence>
<proteinExistence type="predicted"/>
<feature type="transmembrane region" description="Helical" evidence="1">
    <location>
        <begin position="79"/>
        <end position="96"/>
    </location>
</feature>
<sequence>MRLFRIRLREIIKINLLPAFVIGAGLAVLLFASGGTDNPINYAVLVVSVLCMSVFFSVHYLMIYYLLQPYTAGAEMKSGTYRIVMIVTYFVCYLMMRVQMPTLIFGLMTIVFCVAYSVIACVLVYRLAPKTFKLRL</sequence>
<comment type="caution">
    <text evidence="2">The sequence shown here is derived from an EMBL/GenBank/DDBJ whole genome shotgun (WGS) entry which is preliminary data.</text>
</comment>
<gene>
    <name evidence="2" type="ORF">H9912_00005</name>
</gene>
<name>A0A9D2QYB6_9FIRM</name>
<evidence type="ECO:0000313" key="2">
    <source>
        <dbReference type="EMBL" id="HJD30303.1"/>
    </source>
</evidence>
<accession>A0A9D2QYB6</accession>
<protein>
    <submittedName>
        <fullName evidence="2">Uncharacterized protein</fullName>
    </submittedName>
</protein>
<dbReference type="EMBL" id="DWUW01000001">
    <property type="protein sequence ID" value="HJD30303.1"/>
    <property type="molecule type" value="Genomic_DNA"/>
</dbReference>
<feature type="transmembrane region" description="Helical" evidence="1">
    <location>
        <begin position="40"/>
        <end position="67"/>
    </location>
</feature>
<reference evidence="2" key="2">
    <citation type="submission" date="2021-04" db="EMBL/GenBank/DDBJ databases">
        <authorList>
            <person name="Gilroy R."/>
        </authorList>
    </citation>
    <scope>NUCLEOTIDE SEQUENCE</scope>
    <source>
        <strain evidence="2">ChiHjej8B7-25341</strain>
    </source>
</reference>
<dbReference type="AlphaFoldDB" id="A0A9D2QYB6"/>
<keyword evidence="1" id="KW-1133">Transmembrane helix</keyword>
<keyword evidence="1" id="KW-0472">Membrane</keyword>
<dbReference type="Proteomes" id="UP000823851">
    <property type="component" value="Unassembled WGS sequence"/>
</dbReference>
<reference evidence="2" key="1">
    <citation type="journal article" date="2021" name="PeerJ">
        <title>Extensive microbial diversity within the chicken gut microbiome revealed by metagenomics and culture.</title>
        <authorList>
            <person name="Gilroy R."/>
            <person name="Ravi A."/>
            <person name="Getino M."/>
            <person name="Pursley I."/>
            <person name="Horton D.L."/>
            <person name="Alikhan N.F."/>
            <person name="Baker D."/>
            <person name="Gharbi K."/>
            <person name="Hall N."/>
            <person name="Watson M."/>
            <person name="Adriaenssens E.M."/>
            <person name="Foster-Nyarko E."/>
            <person name="Jarju S."/>
            <person name="Secka A."/>
            <person name="Antonio M."/>
            <person name="Oren A."/>
            <person name="Chaudhuri R.R."/>
            <person name="La Ragione R."/>
            <person name="Hildebrand F."/>
            <person name="Pallen M.J."/>
        </authorList>
    </citation>
    <scope>NUCLEOTIDE SEQUENCE</scope>
    <source>
        <strain evidence="2">ChiHjej8B7-25341</strain>
    </source>
</reference>
<keyword evidence="1" id="KW-0812">Transmembrane</keyword>
<feature type="transmembrane region" description="Helical" evidence="1">
    <location>
        <begin position="102"/>
        <end position="125"/>
    </location>
</feature>